<dbReference type="Proteomes" id="UP000241890">
    <property type="component" value="Unassembled WGS sequence"/>
</dbReference>
<gene>
    <name evidence="1" type="ORF">FCC1311_038272</name>
</gene>
<organism evidence="1 2">
    <name type="scientific">Hondaea fermentalgiana</name>
    <dbReference type="NCBI Taxonomy" id="2315210"/>
    <lineage>
        <taxon>Eukaryota</taxon>
        <taxon>Sar</taxon>
        <taxon>Stramenopiles</taxon>
        <taxon>Bigyra</taxon>
        <taxon>Labyrinthulomycetes</taxon>
        <taxon>Thraustochytrida</taxon>
        <taxon>Thraustochytriidae</taxon>
        <taxon>Hondaea</taxon>
    </lineage>
</organism>
<dbReference type="AlphaFoldDB" id="A0A2R5GIA4"/>
<evidence type="ECO:0000313" key="1">
    <source>
        <dbReference type="EMBL" id="GBG27604.1"/>
    </source>
</evidence>
<protein>
    <submittedName>
        <fullName evidence="1">Uncharacterized protein</fullName>
    </submittedName>
</protein>
<keyword evidence="2" id="KW-1185">Reference proteome</keyword>
<evidence type="ECO:0000313" key="2">
    <source>
        <dbReference type="Proteomes" id="UP000241890"/>
    </source>
</evidence>
<comment type="caution">
    <text evidence="1">The sequence shown here is derived from an EMBL/GenBank/DDBJ whole genome shotgun (WGS) entry which is preliminary data.</text>
</comment>
<accession>A0A2R5GIA4</accession>
<proteinExistence type="predicted"/>
<dbReference type="EMBL" id="BEYU01000033">
    <property type="protein sequence ID" value="GBG27604.1"/>
    <property type="molecule type" value="Genomic_DNA"/>
</dbReference>
<name>A0A2R5GIA4_9STRA</name>
<sequence length="203" mass="22844">MDNLKRVLAELLTDFDTVRTARREYQLMLDDVIHTSNAEYVTEAVSGFFPDNTQPAYRYLRAAVRLVKAAEAADPAARLGILDEALDDAESARWDGVDQNTKQIHDDVPTLRHDANARSADEYNHKLAELYNQAGDLYNRASNAREQAETNMFAAIAQIATLCSFPDAAPFQLSKDERNAAVRKIEEMVKFARRVTQAKVPRN</sequence>
<dbReference type="InParanoid" id="A0A2R5GIA4"/>
<reference evidence="1 2" key="1">
    <citation type="submission" date="2017-12" db="EMBL/GenBank/DDBJ databases">
        <title>Sequencing, de novo assembly and annotation of complete genome of a new Thraustochytrid species, strain FCC1311.</title>
        <authorList>
            <person name="Sedici K."/>
            <person name="Godart F."/>
            <person name="Aiese Cigliano R."/>
            <person name="Sanseverino W."/>
            <person name="Barakat M."/>
            <person name="Ortet P."/>
            <person name="Marechal E."/>
            <person name="Cagnac O."/>
            <person name="Amato A."/>
        </authorList>
    </citation>
    <scope>NUCLEOTIDE SEQUENCE [LARGE SCALE GENOMIC DNA]</scope>
</reference>